<dbReference type="GO" id="GO:0006487">
    <property type="term" value="P:protein N-linked glycosylation"/>
    <property type="evidence" value="ECO:0007669"/>
    <property type="project" value="TreeGrafter"/>
</dbReference>
<comment type="caution">
    <text evidence="2">The sequence shown here is derived from an EMBL/GenBank/DDBJ whole genome shotgun (WGS) entry which is preliminary data.</text>
</comment>
<dbReference type="AlphaFoldDB" id="A0AAI9XLD5"/>
<keyword evidence="1" id="KW-1133">Transmembrane helix</keyword>
<dbReference type="GO" id="GO:0046921">
    <property type="term" value="F:alpha-(1-&gt;6)-fucosyltransferase activity"/>
    <property type="evidence" value="ECO:0007669"/>
    <property type="project" value="TreeGrafter"/>
</dbReference>
<dbReference type="EMBL" id="MLGG01000046">
    <property type="protein sequence ID" value="KAK1452245.1"/>
    <property type="molecule type" value="Genomic_DNA"/>
</dbReference>
<evidence type="ECO:0000256" key="1">
    <source>
        <dbReference type="SAM" id="Phobius"/>
    </source>
</evidence>
<evidence type="ECO:0000313" key="2">
    <source>
        <dbReference type="EMBL" id="KAK1452245.1"/>
    </source>
</evidence>
<dbReference type="Proteomes" id="UP001239795">
    <property type="component" value="Unassembled WGS sequence"/>
</dbReference>
<keyword evidence="3" id="KW-1185">Reference proteome</keyword>
<keyword evidence="1" id="KW-0812">Transmembrane</keyword>
<gene>
    <name evidence="2" type="ORF">CMEL01_06819</name>
</gene>
<evidence type="ECO:0000313" key="3">
    <source>
        <dbReference type="Proteomes" id="UP001239795"/>
    </source>
</evidence>
<dbReference type="PANTHER" id="PTHR13132">
    <property type="entry name" value="ALPHA- 1,6 -FUCOSYLTRANSFERASE"/>
    <property type="match status" value="1"/>
</dbReference>
<name>A0AAI9XLD5_9PEZI</name>
<sequence length="621" mass="69600">MRANMPAPLDLSKSKLSISDPRMNLRRSASHTGNTNYEKIPLSATSSRFSFNHLLFSSPPPSPSLPALIPPPRKSPIHPRPSRVFRFTFWFAFGALFLYFATFPFRSIFGVPKLNLPHLGKNDDFEMVGQDDLPDFPTPIVITDKSGKSKWTVSIPPSYDFPLSVKEYGDMCSKCREVAARVRDMRHRSQVTDQNLLSNDAPADPYFIDVTEAQESGLLPEFATSQWPSKGQGRDGDLVGENKDSLVEKPVCQRSMTFVLETEDAGIGHSIMQLWTFYGLAQRQGRAFFIDDSRWAYGKYTDIFQPPPIPNCRPPPRHEMIPCPPRARHLVVTSETAKSLWAGSLSKPYADFRAQDEEGLRELFDLAHDGYRALFDLNKDDTQYVINRVKEVKTKSLTGDANPNDGLVVGVHIRHGDCHPLEYKYRGTYIPMEIIANRAQEIIDANYNNTGRDGADDKLAKKQSLIVMASDDPTVYDSEDFKGSMRAQEQIRLASKQETHKPATDKHVMHRFEDESFGWEGGFFAAMFWNLGLSSMSASNAATAKNMQLAPSAETLRLRGYIGRAYMMDLAVLANASDAIVCTVSAMGCRLLAVMMGWESAMEAHNWVNVDGPYGWTGMSF</sequence>
<keyword evidence="1" id="KW-0472">Membrane</keyword>
<reference evidence="2 3" key="1">
    <citation type="submission" date="2016-10" db="EMBL/GenBank/DDBJ databases">
        <title>The genome sequence of Colletotrichum fioriniae PJ7.</title>
        <authorList>
            <person name="Baroncelli R."/>
        </authorList>
    </citation>
    <scope>NUCLEOTIDE SEQUENCE [LARGE SCALE GENOMIC DNA]</scope>
    <source>
        <strain evidence="2">Col 31</strain>
    </source>
</reference>
<organism evidence="2 3">
    <name type="scientific">Colletotrichum melonis</name>
    <dbReference type="NCBI Taxonomy" id="1209925"/>
    <lineage>
        <taxon>Eukaryota</taxon>
        <taxon>Fungi</taxon>
        <taxon>Dikarya</taxon>
        <taxon>Ascomycota</taxon>
        <taxon>Pezizomycotina</taxon>
        <taxon>Sordariomycetes</taxon>
        <taxon>Hypocreomycetidae</taxon>
        <taxon>Glomerellales</taxon>
        <taxon>Glomerellaceae</taxon>
        <taxon>Colletotrichum</taxon>
        <taxon>Colletotrichum acutatum species complex</taxon>
    </lineage>
</organism>
<proteinExistence type="predicted"/>
<feature type="transmembrane region" description="Helical" evidence="1">
    <location>
        <begin position="84"/>
        <end position="105"/>
    </location>
</feature>
<dbReference type="PANTHER" id="PTHR13132:SF29">
    <property type="entry name" value="ALPHA-(1,6)-FUCOSYLTRANSFERASE"/>
    <property type="match status" value="1"/>
</dbReference>
<accession>A0AAI9XLD5</accession>
<protein>
    <submittedName>
        <fullName evidence="2">Uncharacterized protein</fullName>
    </submittedName>
</protein>